<organism evidence="1 2">
    <name type="scientific">Comamonas suwonensis</name>
    <dbReference type="NCBI Taxonomy" id="2606214"/>
    <lineage>
        <taxon>Bacteria</taxon>
        <taxon>Pseudomonadati</taxon>
        <taxon>Pseudomonadota</taxon>
        <taxon>Betaproteobacteria</taxon>
        <taxon>Burkholderiales</taxon>
        <taxon>Comamonadaceae</taxon>
        <taxon>Comamonas</taxon>
    </lineage>
</organism>
<sequence length="165" mass="16922">MAAQTVLVTKLTGEAWIRGTDGNLTVIHEGMRIPADAQIITAMGSSVELQADGQPPLIIGENQDVALTGDLLNPPQPQEAAIAQPAAMDINQVLAAINAGQDPFADLDPTAATLSGGSEGGSTFVRLNSILELTSPLALAYPNPSLVPVSENRISGVATDVSVTV</sequence>
<name>A0A843B7M1_9BURK</name>
<feature type="non-terminal residue" evidence="1">
    <location>
        <position position="165"/>
    </location>
</feature>
<comment type="caution">
    <text evidence="1">The sequence shown here is derived from an EMBL/GenBank/DDBJ whole genome shotgun (WGS) entry which is preliminary data.</text>
</comment>
<dbReference type="EMBL" id="JABBCQ020000025">
    <property type="protein sequence ID" value="MBI1626821.1"/>
    <property type="molecule type" value="Genomic_DNA"/>
</dbReference>
<gene>
    <name evidence="1" type="ORF">HF327_020295</name>
</gene>
<dbReference type="InterPro" id="IPR047777">
    <property type="entry name" value="LapA-like_RM"/>
</dbReference>
<accession>A0A843B7M1</accession>
<dbReference type="RefSeq" id="WP_198462176.1">
    <property type="nucleotide sequence ID" value="NZ_JABBCQ020000025.1"/>
</dbReference>
<dbReference type="Proteomes" id="UP000530032">
    <property type="component" value="Unassembled WGS sequence"/>
</dbReference>
<evidence type="ECO:0000313" key="1">
    <source>
        <dbReference type="EMBL" id="MBI1626821.1"/>
    </source>
</evidence>
<evidence type="ECO:0000313" key="2">
    <source>
        <dbReference type="Proteomes" id="UP000530032"/>
    </source>
</evidence>
<dbReference type="NCBIfam" id="NF033682">
    <property type="entry name" value="retention_LapA"/>
    <property type="match status" value="1"/>
</dbReference>
<keyword evidence="2" id="KW-1185">Reference proteome</keyword>
<proteinExistence type="predicted"/>
<dbReference type="AlphaFoldDB" id="A0A843B7M1"/>
<protein>
    <submittedName>
        <fullName evidence="1">Retention module-containing protein</fullName>
    </submittedName>
</protein>
<reference evidence="1" key="1">
    <citation type="submission" date="2020-12" db="EMBL/GenBank/DDBJ databases">
        <title>Comamonas sp. nov., isolated from stream water.</title>
        <authorList>
            <person name="Park K.-H."/>
        </authorList>
    </citation>
    <scope>NUCLEOTIDE SEQUENCE</scope>
    <source>
        <strain evidence="1">EJ-4</strain>
    </source>
</reference>